<keyword evidence="3" id="KW-0963">Cytoplasm</keyword>
<sequence>MKNVDPSSGRDSPLTVELGAKAALKGRELTLHMERMVDNLTESIYRVVSKALFAHHQLVFSFMICTSIMRSNARTDGEVVGGIGTIDDKLWQVFLQGQVLAEMADSEILLKHDGLTPLQRLEGQSRLGSAHSRPASGATGYRPDGSGNVTSRPPRWISDKSWKQCQYLSTTLEAFQGLCMYILNCTEQWNTLAKNEDPYKLMMSAFTPETKEGDNSKEDGSSLGNPFNWESLQPFERLLLIKILRADALVAAVRSLVDELMGDKFLNRGEFDLKEIFEESSAKQPLIFILSPGVDPTAQLMRFAKEQRGSTLHVDMISLGRGQGPKAEELIAKAQILKGRWVFLQNCHLAASFMPRLEALVEGFNKPNADIDPQFRLWLSSKPDPSFPVSILQTGLKMTVESPQGLKANLLRSLGSGGSGAVTDALWEDNAAGPDWKSLLFGLCFFNAIVNERKKYGALGFNIPYEFSASDLEVSIQVLHMLMTTHNTTPWEALRYLTGEVSYGGRVTDHMDRRCLLSILNIYYNPDALLPEYCYSPDKVYHPLPKSFSLGDSRDYIQGLPDSDSPEVFGMHPNAEKSYRESQANKLMSTLMSVQPRVSRSMMGRLYVIEIRPYYEIYWVSMSMCVSMVVDIMRKERVTTSWCWSLSMRSNNSCLLASSQRMKTPPPRRTGRQPVEEEPTGAVVRASAGVFPGLSMGGGFGTGGKKAEDAKASTPQPIKPLEPPNQSALLTILRQEVSRFNHLLVVIHGTLTSLHLAVKGEVVMSEQLEEMYKALLNQRVPHYWQQAAYESCKPLGSWVNDLQSRVDFFGKWSDLISEAQMSREKGSIDDANSSSLMGSSLREEPRSFWLPAFFFPQGFLTAVLQNHARKESVSVDSLKFEFKVTPGPDDSEESLSDVKGHINVREVAFKGSAPPKDGVLIFGLFLDGARFDPSAVVLEDSKPEERFCRLPEIHFVPNQISHVSLNESSSTLSSMAFRAERDGFYECPLYRTSTRAGTLSSTGHSTNFVSSVDLPTQHRADLWITRGVALLCQLDD</sequence>
<dbReference type="Gene3D" id="3.10.490.20">
    <property type="match status" value="1"/>
</dbReference>
<feature type="domain" description="Dynein heavy chain C-terminal" evidence="12">
    <location>
        <begin position="723"/>
        <end position="1032"/>
    </location>
</feature>
<dbReference type="GO" id="GO:0007018">
    <property type="term" value="P:microtubule-based movement"/>
    <property type="evidence" value="ECO:0007669"/>
    <property type="project" value="InterPro"/>
</dbReference>
<dbReference type="InterPro" id="IPR027417">
    <property type="entry name" value="P-loop_NTPase"/>
</dbReference>
<dbReference type="InterPro" id="IPR004273">
    <property type="entry name" value="Dynein_heavy_D6_P-loop"/>
</dbReference>
<evidence type="ECO:0000259" key="11">
    <source>
        <dbReference type="Pfam" id="PF18198"/>
    </source>
</evidence>
<dbReference type="OrthoDB" id="424310at2759"/>
<dbReference type="Gene3D" id="1.20.1270.280">
    <property type="match status" value="1"/>
</dbReference>
<dbReference type="Pfam" id="PF18198">
    <property type="entry name" value="AAA_lid_11"/>
    <property type="match status" value="1"/>
</dbReference>
<keyword evidence="4" id="KW-0547">Nucleotide-binding</keyword>
<dbReference type="InterPro" id="IPR026983">
    <property type="entry name" value="DHC"/>
</dbReference>
<evidence type="ECO:0000256" key="1">
    <source>
        <dbReference type="ARBA" id="ARBA00004138"/>
    </source>
</evidence>
<organism evidence="13 14">
    <name type="scientific">Stichopus japonicus</name>
    <name type="common">Sea cucumber</name>
    <dbReference type="NCBI Taxonomy" id="307972"/>
    <lineage>
        <taxon>Eukaryota</taxon>
        <taxon>Metazoa</taxon>
        <taxon>Echinodermata</taxon>
        <taxon>Eleutherozoa</taxon>
        <taxon>Echinozoa</taxon>
        <taxon>Holothuroidea</taxon>
        <taxon>Aspidochirotacea</taxon>
        <taxon>Aspidochirotida</taxon>
        <taxon>Stichopodidae</taxon>
        <taxon>Apostichopus</taxon>
    </lineage>
</organism>
<dbReference type="InterPro" id="IPR043160">
    <property type="entry name" value="Dynein_C_barrel"/>
</dbReference>
<dbReference type="AlphaFoldDB" id="A0A2G8JLL7"/>
<dbReference type="FunFam" id="3.40.50.300:FF:000320">
    <property type="entry name" value="Dynein, axonemal, heavy chain 5"/>
    <property type="match status" value="1"/>
</dbReference>
<evidence type="ECO:0000256" key="7">
    <source>
        <dbReference type="ARBA" id="ARBA00023212"/>
    </source>
</evidence>
<dbReference type="InterPro" id="IPR042219">
    <property type="entry name" value="AAA_lid_11_sf"/>
</dbReference>
<dbReference type="Gene3D" id="3.40.50.300">
    <property type="entry name" value="P-loop containing nucleotide triphosphate hydrolases"/>
    <property type="match status" value="1"/>
</dbReference>
<dbReference type="Pfam" id="PF03028">
    <property type="entry name" value="Dynein_heavy"/>
    <property type="match status" value="1"/>
</dbReference>
<dbReference type="GO" id="GO:0008569">
    <property type="term" value="F:minus-end-directed microtubule motor activity"/>
    <property type="evidence" value="ECO:0007669"/>
    <property type="project" value="InterPro"/>
</dbReference>
<dbReference type="Gene3D" id="1.10.8.1220">
    <property type="match status" value="1"/>
</dbReference>
<dbReference type="STRING" id="307972.A0A2G8JLL7"/>
<evidence type="ECO:0000256" key="8">
    <source>
        <dbReference type="ARBA" id="ARBA00023273"/>
    </source>
</evidence>
<feature type="domain" description="Dynein heavy chain region D6 P-loop" evidence="10">
    <location>
        <begin position="282"/>
        <end position="399"/>
    </location>
</feature>
<comment type="subcellular location">
    <subcellularLocation>
        <location evidence="1">Cell projection</location>
        <location evidence="1">Cilium</location>
    </subcellularLocation>
    <subcellularLocation>
        <location evidence="2">Cytoplasm</location>
        <location evidence="2">Cytoskeleton</location>
    </subcellularLocation>
</comment>
<proteinExistence type="predicted"/>
<dbReference type="GO" id="GO:0045505">
    <property type="term" value="F:dynein intermediate chain binding"/>
    <property type="evidence" value="ECO:0007669"/>
    <property type="project" value="InterPro"/>
</dbReference>
<evidence type="ECO:0000259" key="10">
    <source>
        <dbReference type="Pfam" id="PF03028"/>
    </source>
</evidence>
<feature type="region of interest" description="Disordered" evidence="9">
    <location>
        <begin position="658"/>
        <end position="679"/>
    </location>
</feature>
<dbReference type="Proteomes" id="UP000230750">
    <property type="component" value="Unassembled WGS sequence"/>
</dbReference>
<dbReference type="InterPro" id="IPR041228">
    <property type="entry name" value="Dynein_C"/>
</dbReference>
<evidence type="ECO:0000256" key="4">
    <source>
        <dbReference type="ARBA" id="ARBA00022741"/>
    </source>
</evidence>
<keyword evidence="5" id="KW-0175">Coiled coil</keyword>
<protein>
    <submittedName>
        <fullName evidence="13">Putative dynein heavy chain 6, axonemal</fullName>
    </submittedName>
</protein>
<evidence type="ECO:0000256" key="3">
    <source>
        <dbReference type="ARBA" id="ARBA00022490"/>
    </source>
</evidence>
<dbReference type="Gene3D" id="1.10.8.720">
    <property type="entry name" value="Region D6 of dynein motor"/>
    <property type="match status" value="1"/>
</dbReference>
<dbReference type="GO" id="GO:0000166">
    <property type="term" value="F:nucleotide binding"/>
    <property type="evidence" value="ECO:0007669"/>
    <property type="project" value="UniProtKB-KW"/>
</dbReference>
<dbReference type="EMBL" id="MRZV01001641">
    <property type="protein sequence ID" value="PIK36647.1"/>
    <property type="molecule type" value="Genomic_DNA"/>
</dbReference>
<dbReference type="PANTHER" id="PTHR22878">
    <property type="entry name" value="DYNEIN HEAVY CHAIN 6, AXONEMAL-LIKE-RELATED"/>
    <property type="match status" value="1"/>
</dbReference>
<evidence type="ECO:0000256" key="9">
    <source>
        <dbReference type="SAM" id="MobiDB-lite"/>
    </source>
</evidence>
<dbReference type="GO" id="GO:0030286">
    <property type="term" value="C:dynein complex"/>
    <property type="evidence" value="ECO:0007669"/>
    <property type="project" value="InterPro"/>
</dbReference>
<gene>
    <name evidence="13" type="ORF">BSL78_26530</name>
</gene>
<evidence type="ECO:0000313" key="14">
    <source>
        <dbReference type="Proteomes" id="UP000230750"/>
    </source>
</evidence>
<dbReference type="GO" id="GO:0051959">
    <property type="term" value="F:dynein light intermediate chain binding"/>
    <property type="evidence" value="ECO:0007669"/>
    <property type="project" value="InterPro"/>
</dbReference>
<name>A0A2G8JLL7_STIJA</name>
<dbReference type="FunFam" id="3.10.490.20:FF:000005">
    <property type="entry name" value="Dynein axonemal heavy chain 6"/>
    <property type="match status" value="1"/>
</dbReference>
<evidence type="ECO:0000256" key="5">
    <source>
        <dbReference type="ARBA" id="ARBA00023054"/>
    </source>
</evidence>
<evidence type="ECO:0000256" key="2">
    <source>
        <dbReference type="ARBA" id="ARBA00004245"/>
    </source>
</evidence>
<keyword evidence="6" id="KW-0969">Cilium</keyword>
<evidence type="ECO:0000256" key="6">
    <source>
        <dbReference type="ARBA" id="ARBA00023069"/>
    </source>
</evidence>
<keyword evidence="14" id="KW-1185">Reference proteome</keyword>
<dbReference type="PANTHER" id="PTHR22878:SF69">
    <property type="entry name" value="DYNEIN HEAVY CHAIN"/>
    <property type="match status" value="1"/>
</dbReference>
<evidence type="ECO:0000313" key="13">
    <source>
        <dbReference type="EMBL" id="PIK36647.1"/>
    </source>
</evidence>
<keyword evidence="8" id="KW-0966">Cell projection</keyword>
<accession>A0A2G8JLL7</accession>
<feature type="domain" description="Dynein heavy chain AAA lid" evidence="11">
    <location>
        <begin position="436"/>
        <end position="575"/>
    </location>
</feature>
<dbReference type="InterPro" id="IPR041658">
    <property type="entry name" value="AAA_lid_11"/>
</dbReference>
<keyword evidence="7" id="KW-0206">Cytoskeleton</keyword>
<dbReference type="Pfam" id="PF18199">
    <property type="entry name" value="Dynein_C"/>
    <property type="match status" value="1"/>
</dbReference>
<comment type="caution">
    <text evidence="13">The sequence shown here is derived from an EMBL/GenBank/DDBJ whole genome shotgun (WGS) entry which is preliminary data.</text>
</comment>
<reference evidence="13 14" key="1">
    <citation type="journal article" date="2017" name="PLoS Biol.">
        <title>The sea cucumber genome provides insights into morphological evolution and visceral regeneration.</title>
        <authorList>
            <person name="Zhang X."/>
            <person name="Sun L."/>
            <person name="Yuan J."/>
            <person name="Sun Y."/>
            <person name="Gao Y."/>
            <person name="Zhang L."/>
            <person name="Li S."/>
            <person name="Dai H."/>
            <person name="Hamel J.F."/>
            <person name="Liu C."/>
            <person name="Yu Y."/>
            <person name="Liu S."/>
            <person name="Lin W."/>
            <person name="Guo K."/>
            <person name="Jin S."/>
            <person name="Xu P."/>
            <person name="Storey K.B."/>
            <person name="Huan P."/>
            <person name="Zhang T."/>
            <person name="Zhou Y."/>
            <person name="Zhang J."/>
            <person name="Lin C."/>
            <person name="Li X."/>
            <person name="Xing L."/>
            <person name="Huo D."/>
            <person name="Sun M."/>
            <person name="Wang L."/>
            <person name="Mercier A."/>
            <person name="Li F."/>
            <person name="Yang H."/>
            <person name="Xiang J."/>
        </authorList>
    </citation>
    <scope>NUCLEOTIDE SEQUENCE [LARGE SCALE GENOMIC DNA]</scope>
    <source>
        <strain evidence="13">Shaxun</strain>
        <tissue evidence="13">Muscle</tissue>
    </source>
</reference>
<feature type="region of interest" description="Disordered" evidence="9">
    <location>
        <begin position="701"/>
        <end position="723"/>
    </location>
</feature>
<dbReference type="FunFam" id="1.10.8.720:FF:000001">
    <property type="entry name" value="dynein heavy chain 7, axonemal"/>
    <property type="match status" value="1"/>
</dbReference>
<feature type="region of interest" description="Disordered" evidence="9">
    <location>
        <begin position="124"/>
        <end position="155"/>
    </location>
</feature>
<evidence type="ECO:0000259" key="12">
    <source>
        <dbReference type="Pfam" id="PF18199"/>
    </source>
</evidence>
<dbReference type="GO" id="GO:0005929">
    <property type="term" value="C:cilium"/>
    <property type="evidence" value="ECO:0007669"/>
    <property type="project" value="UniProtKB-SubCell"/>
</dbReference>